<dbReference type="OrthoDB" id="10624891at2759"/>
<dbReference type="GO" id="GO:0008270">
    <property type="term" value="F:zinc ion binding"/>
    <property type="evidence" value="ECO:0007669"/>
    <property type="project" value="UniProtKB-UniRule"/>
</dbReference>
<proteinExistence type="predicted"/>
<feature type="binding site" evidence="1">
    <location>
        <position position="354"/>
    </location>
    <ligand>
        <name>Zn(2+)</name>
        <dbReference type="ChEBI" id="CHEBI:29105"/>
    </ligand>
</feature>
<feature type="binding site" evidence="1">
    <location>
        <position position="414"/>
    </location>
    <ligand>
        <name>Zn(2+)</name>
        <dbReference type="ChEBI" id="CHEBI:29105"/>
    </ligand>
</feature>
<keyword evidence="5" id="KW-1185">Reference proteome</keyword>
<organism evidence="4 5">
    <name type="scientific">Psylliodes chrysocephalus</name>
    <dbReference type="NCBI Taxonomy" id="3402493"/>
    <lineage>
        <taxon>Eukaryota</taxon>
        <taxon>Metazoa</taxon>
        <taxon>Ecdysozoa</taxon>
        <taxon>Arthropoda</taxon>
        <taxon>Hexapoda</taxon>
        <taxon>Insecta</taxon>
        <taxon>Pterygota</taxon>
        <taxon>Neoptera</taxon>
        <taxon>Endopterygota</taxon>
        <taxon>Coleoptera</taxon>
        <taxon>Polyphaga</taxon>
        <taxon>Cucujiformia</taxon>
        <taxon>Chrysomeloidea</taxon>
        <taxon>Chrysomelidae</taxon>
        <taxon>Galerucinae</taxon>
        <taxon>Alticini</taxon>
        <taxon>Psylliodes</taxon>
    </lineage>
</organism>
<name>A0A9P0CPV9_9CUCU</name>
<feature type="binding site" evidence="1">
    <location>
        <position position="351"/>
    </location>
    <ligand>
        <name>Zn(2+)</name>
        <dbReference type="ChEBI" id="CHEBI:29105"/>
    </ligand>
</feature>
<evidence type="ECO:0000259" key="3">
    <source>
        <dbReference type="PROSITE" id="PS51915"/>
    </source>
</evidence>
<dbReference type="AlphaFoldDB" id="A0A9P0CPV9"/>
<dbReference type="GO" id="GO:0005634">
    <property type="term" value="C:nucleus"/>
    <property type="evidence" value="ECO:0007669"/>
    <property type="project" value="InterPro"/>
</dbReference>
<dbReference type="SMART" id="SM00868">
    <property type="entry name" value="zf-AD"/>
    <property type="match status" value="1"/>
</dbReference>
<reference evidence="4" key="1">
    <citation type="submission" date="2022-01" db="EMBL/GenBank/DDBJ databases">
        <authorList>
            <person name="King R."/>
        </authorList>
    </citation>
    <scope>NUCLEOTIDE SEQUENCE</scope>
</reference>
<evidence type="ECO:0000256" key="2">
    <source>
        <dbReference type="SAM" id="MobiDB-lite"/>
    </source>
</evidence>
<evidence type="ECO:0000313" key="4">
    <source>
        <dbReference type="EMBL" id="CAH1103014.1"/>
    </source>
</evidence>
<evidence type="ECO:0000256" key="1">
    <source>
        <dbReference type="PROSITE-ProRule" id="PRU01263"/>
    </source>
</evidence>
<dbReference type="PROSITE" id="PS51915">
    <property type="entry name" value="ZAD"/>
    <property type="match status" value="1"/>
</dbReference>
<accession>A0A9P0CPV9</accession>
<feature type="region of interest" description="Disordered" evidence="2">
    <location>
        <begin position="475"/>
        <end position="518"/>
    </location>
</feature>
<sequence>MAYCVFCCKTRPQKVILFREETFRRCQEVLRLRKDFKFKYHDIELPTELQATHGYHTSCYGSFTALKQKYFEPKTVFKPNLTNSQSKSESDDRVCIFCGRRQKMKRDTPQYLHAEQKSVFLDRAKKCAPSDYNKQIIKKLESLTTDTFFYHSFCRSLYYDKSKKIKSEENIMRRNYRTMAYKQTCTFVELNILGEGTCYFLSQLLDKYLSFLRQIAETNSDVFDHFTLQDLEKKLLKTFGNEIKIIESHNRKIVAPKHVDNADDQLYFALEETFRLAKLRAAAAEPSTSADLHDDYEPKSDLAIEHVDVGFVSCEDQSESNLEFLPESEEPPLPTYPKTSTLAFNDMKSYCRLCLNPVNKMQLICLGDFHDLNYPSRSDQYKRNKILQTEVYLRMIRIVMPYFDHDLVFNPVMCNDCTTRLQMASDFIEQCIGTQKLIQQYKDTHSLSEKMVSCEDVVVYNQSLLQPKPSCTKCKKGSSQPKQRKVVSESTVKPSPSVERLSETRTFPSHEEFQHSSENVDIQMENTDEEMELEEKCEITEEEICFIKQEAPRIKTDDTIETNVPIKTKSVVKIEPCSTATSGSTVTIVPNVVKPFSMADVSCNMNSNVNNVNNSNNLVRAVYLPSNTPIPNYRPGFRKIAPATGISAGNPIVFVVSSVNSQFQNSQNR</sequence>
<keyword evidence="1" id="KW-0479">Metal-binding</keyword>
<dbReference type="EMBL" id="OV651825">
    <property type="protein sequence ID" value="CAH1103014.1"/>
    <property type="molecule type" value="Genomic_DNA"/>
</dbReference>
<feature type="binding site" evidence="1">
    <location>
        <position position="417"/>
    </location>
    <ligand>
        <name>Zn(2+)</name>
        <dbReference type="ChEBI" id="CHEBI:29105"/>
    </ligand>
</feature>
<keyword evidence="1" id="KW-0862">Zinc</keyword>
<evidence type="ECO:0000313" key="5">
    <source>
        <dbReference type="Proteomes" id="UP001153636"/>
    </source>
</evidence>
<feature type="domain" description="ZAD" evidence="3">
    <location>
        <begin position="349"/>
        <end position="441"/>
    </location>
</feature>
<gene>
    <name evidence="4" type="ORF">PSYICH_LOCUS3560</name>
</gene>
<keyword evidence="1" id="KW-0863">Zinc-finger</keyword>
<dbReference type="Proteomes" id="UP001153636">
    <property type="component" value="Chromosome 13"/>
</dbReference>
<dbReference type="InterPro" id="IPR012934">
    <property type="entry name" value="Znf_AD"/>
</dbReference>
<protein>
    <recommendedName>
        <fullName evidence="3">ZAD domain-containing protein</fullName>
    </recommendedName>
</protein>
<feature type="compositionally biased region" description="Basic and acidic residues" evidence="2">
    <location>
        <begin position="500"/>
        <end position="515"/>
    </location>
</feature>